<evidence type="ECO:0000259" key="1">
    <source>
        <dbReference type="PROSITE" id="PS51819"/>
    </source>
</evidence>
<dbReference type="InterPro" id="IPR052164">
    <property type="entry name" value="Anthracycline_SecMetBiosynth"/>
</dbReference>
<dbReference type="InterPro" id="IPR037523">
    <property type="entry name" value="VOC_core"/>
</dbReference>
<dbReference type="InterPro" id="IPR004360">
    <property type="entry name" value="Glyas_Fos-R_dOase_dom"/>
</dbReference>
<dbReference type="InterPro" id="IPR029068">
    <property type="entry name" value="Glyas_Bleomycin-R_OHBP_Dase"/>
</dbReference>
<feature type="domain" description="VOC" evidence="1">
    <location>
        <begin position="138"/>
        <end position="261"/>
    </location>
</feature>
<accession>A0A7X0D575</accession>
<feature type="domain" description="VOC" evidence="1">
    <location>
        <begin position="10"/>
        <end position="124"/>
    </location>
</feature>
<dbReference type="EMBL" id="JACHDS010000001">
    <property type="protein sequence ID" value="MBB6171933.1"/>
    <property type="molecule type" value="Genomic_DNA"/>
</dbReference>
<dbReference type="PANTHER" id="PTHR33993:SF10">
    <property type="entry name" value="CONSERVED PROTEIN"/>
    <property type="match status" value="1"/>
</dbReference>
<gene>
    <name evidence="2" type="ORF">HNR23_001993</name>
</gene>
<name>A0A7X0D575_9ACTN</name>
<dbReference type="Gene3D" id="3.10.180.10">
    <property type="entry name" value="2,3-Dihydroxybiphenyl 1,2-Dioxygenase, domain 1"/>
    <property type="match status" value="2"/>
</dbReference>
<protein>
    <recommendedName>
        <fullName evidence="1">VOC domain-containing protein</fullName>
    </recommendedName>
</protein>
<dbReference type="RefSeq" id="WP_184075243.1">
    <property type="nucleotide sequence ID" value="NZ_JACHDS010000001.1"/>
</dbReference>
<evidence type="ECO:0000313" key="2">
    <source>
        <dbReference type="EMBL" id="MBB6171933.1"/>
    </source>
</evidence>
<sequence length="264" mass="27926">MITTDFIPGSPCWIEMFTPDIRATTAFYRSVLGWGSEPAESAGADTYELFHLDGRTLGGVTASTDRGSGSAWTIYFTSPDVHATARAVEHGGGTVSMAPMDVLDLGRAAEFTDPQGGRFGAWTAASFTGFEAADRPGTLCWTELWTDDVTAAKKFYAGVFGWGFQDMVMPGDEEFTYTLLTPPGAGEDRMHGGLCQAEVPGPEGSAANWHPVFAVTDCDDTTARVAAEGGQVLMGPEDAEGVGRLSVGKDLFGADFVLLTPAPE</sequence>
<evidence type="ECO:0000313" key="3">
    <source>
        <dbReference type="Proteomes" id="UP000546642"/>
    </source>
</evidence>
<dbReference type="Pfam" id="PF00903">
    <property type="entry name" value="Glyoxalase"/>
    <property type="match status" value="2"/>
</dbReference>
<keyword evidence="3" id="KW-1185">Reference proteome</keyword>
<dbReference type="AlphaFoldDB" id="A0A7X0D575"/>
<organism evidence="2 3">
    <name type="scientific">Nocardiopsis mwathae</name>
    <dbReference type="NCBI Taxonomy" id="1472723"/>
    <lineage>
        <taxon>Bacteria</taxon>
        <taxon>Bacillati</taxon>
        <taxon>Actinomycetota</taxon>
        <taxon>Actinomycetes</taxon>
        <taxon>Streptosporangiales</taxon>
        <taxon>Nocardiopsidaceae</taxon>
        <taxon>Nocardiopsis</taxon>
    </lineage>
</organism>
<dbReference type="CDD" id="cd07247">
    <property type="entry name" value="SgaA_N_like"/>
    <property type="match status" value="2"/>
</dbReference>
<dbReference type="PANTHER" id="PTHR33993">
    <property type="entry name" value="GLYOXALASE-RELATED"/>
    <property type="match status" value="1"/>
</dbReference>
<dbReference type="Proteomes" id="UP000546642">
    <property type="component" value="Unassembled WGS sequence"/>
</dbReference>
<reference evidence="2 3" key="1">
    <citation type="submission" date="2020-08" db="EMBL/GenBank/DDBJ databases">
        <title>Sequencing the genomes of 1000 actinobacteria strains.</title>
        <authorList>
            <person name="Klenk H.-P."/>
        </authorList>
    </citation>
    <scope>NUCLEOTIDE SEQUENCE [LARGE SCALE GENOMIC DNA]</scope>
    <source>
        <strain evidence="2 3">DSM 46659</strain>
    </source>
</reference>
<dbReference type="SUPFAM" id="SSF54593">
    <property type="entry name" value="Glyoxalase/Bleomycin resistance protein/Dihydroxybiphenyl dioxygenase"/>
    <property type="match status" value="2"/>
</dbReference>
<comment type="caution">
    <text evidence="2">The sequence shown here is derived from an EMBL/GenBank/DDBJ whole genome shotgun (WGS) entry which is preliminary data.</text>
</comment>
<dbReference type="PROSITE" id="PS51819">
    <property type="entry name" value="VOC"/>
    <property type="match status" value="2"/>
</dbReference>
<proteinExistence type="predicted"/>